<feature type="transmembrane region" description="Helical" evidence="25">
    <location>
        <begin position="202"/>
        <end position="219"/>
    </location>
</feature>
<dbReference type="PANTHER" id="PTHR11003">
    <property type="entry name" value="POTASSIUM CHANNEL, SUBFAMILY K"/>
    <property type="match status" value="1"/>
</dbReference>
<evidence type="ECO:0000313" key="28">
    <source>
        <dbReference type="Proteomes" id="UP000324632"/>
    </source>
</evidence>
<evidence type="ECO:0000256" key="8">
    <source>
        <dbReference type="ARBA" id="ARBA00022692"/>
    </source>
</evidence>
<evidence type="ECO:0000256" key="5">
    <source>
        <dbReference type="ARBA" id="ARBA00011748"/>
    </source>
</evidence>
<keyword evidence="17" id="KW-0325">Glycoprotein</keyword>
<dbReference type="GO" id="GO:0015271">
    <property type="term" value="F:outward rectifier potassium channel activity"/>
    <property type="evidence" value="ECO:0007669"/>
    <property type="project" value="TreeGrafter"/>
</dbReference>
<keyword evidence="9" id="KW-0479">Metal-binding</keyword>
<evidence type="ECO:0000256" key="7">
    <source>
        <dbReference type="ARBA" id="ARBA00022538"/>
    </source>
</evidence>
<keyword evidence="18" id="KW-0458">Lysosome</keyword>
<feature type="transmembrane region" description="Helical" evidence="25">
    <location>
        <begin position="7"/>
        <end position="31"/>
    </location>
</feature>
<organism evidence="27 28">
    <name type="scientific">Triplophysa tibetana</name>
    <dbReference type="NCBI Taxonomy" id="1572043"/>
    <lineage>
        <taxon>Eukaryota</taxon>
        <taxon>Metazoa</taxon>
        <taxon>Chordata</taxon>
        <taxon>Craniata</taxon>
        <taxon>Vertebrata</taxon>
        <taxon>Euteleostomi</taxon>
        <taxon>Actinopterygii</taxon>
        <taxon>Neopterygii</taxon>
        <taxon>Teleostei</taxon>
        <taxon>Ostariophysi</taxon>
        <taxon>Cypriniformes</taxon>
        <taxon>Nemacheilidae</taxon>
        <taxon>Triplophysa</taxon>
    </lineage>
</organism>
<comment type="subcellular location">
    <subcellularLocation>
        <location evidence="2">Endosome membrane</location>
        <topology evidence="2">Multi-pass membrane protein</topology>
    </subcellularLocation>
    <subcellularLocation>
        <location evidence="3">Late endosome membrane</location>
    </subcellularLocation>
    <subcellularLocation>
        <location evidence="1">Lysosome membrane</location>
        <topology evidence="1">Multi-pass membrane protein</topology>
    </subcellularLocation>
</comment>
<dbReference type="FunFam" id="1.10.287.70:FF:000119">
    <property type="entry name" value="Potassium channel subfamily K member"/>
    <property type="match status" value="1"/>
</dbReference>
<dbReference type="InterPro" id="IPR005409">
    <property type="entry name" value="2pore_dom_K_chnl_TWIK2"/>
</dbReference>
<keyword evidence="15 21" id="KW-0472">Membrane</keyword>
<keyword evidence="6 21" id="KW-0813">Transport</keyword>
<evidence type="ECO:0000256" key="19">
    <source>
        <dbReference type="ARBA" id="ARBA00023303"/>
    </source>
</evidence>
<evidence type="ECO:0000256" key="6">
    <source>
        <dbReference type="ARBA" id="ARBA00022448"/>
    </source>
</evidence>
<proteinExistence type="inferred from homology"/>
<name>A0A5A9NY30_9TELE</name>
<evidence type="ECO:0000256" key="15">
    <source>
        <dbReference type="ARBA" id="ARBA00023136"/>
    </source>
</evidence>
<evidence type="ECO:0000256" key="12">
    <source>
        <dbReference type="ARBA" id="ARBA00022958"/>
    </source>
</evidence>
<evidence type="ECO:0000256" key="20">
    <source>
        <dbReference type="ARBA" id="ARBA00034430"/>
    </source>
</evidence>
<keyword evidence="7 21" id="KW-0633">Potassium transport</keyword>
<keyword evidence="8 23" id="KW-0812">Transmembrane</keyword>
<sequence length="315" mass="35271">MSTALKSCFVLIGFILAYMSYLILGALVFSAIERPVEENLKSELNSLKEEFLNLSCINATAFESFLERVLKANKYGVSILENASLRTNWDLASSLFFANTMVTTVGYGHTTPLSDTGKAFSIVYALIGVPFTMLVLTACVQRLMHPLTYGPISVCQRRAGLQPRTASVMHFIVLVLLVVLAFFVVPALVFSAIEETWSFLDAFYFCFISLCTIGLGDFVPGEKPGQQLRGLYKISVMVYLFVGLMFMFLVLRTFHKLADVHGWTAFFQLPSYDADTEDKEPIIEQEPEEESSQTEKSFVQPLDPRSQASYNSINR</sequence>
<dbReference type="InterPro" id="IPR003092">
    <property type="entry name" value="2pore_dom_K_chnl_TASK"/>
</dbReference>
<evidence type="ECO:0000256" key="4">
    <source>
        <dbReference type="ARBA" id="ARBA00006666"/>
    </source>
</evidence>
<dbReference type="Gene3D" id="1.10.287.70">
    <property type="match status" value="1"/>
</dbReference>
<evidence type="ECO:0000256" key="23">
    <source>
        <dbReference type="RuleBase" id="RU003857"/>
    </source>
</evidence>
<dbReference type="PIRSF" id="PIRSF038061">
    <property type="entry name" value="K_channel_subfamily_K_type"/>
    <property type="match status" value="1"/>
</dbReference>
<keyword evidence="28" id="KW-1185">Reference proteome</keyword>
<evidence type="ECO:0000256" key="2">
    <source>
        <dbReference type="ARBA" id="ARBA00004337"/>
    </source>
</evidence>
<keyword evidence="13 25" id="KW-1133">Transmembrane helix</keyword>
<evidence type="ECO:0000256" key="10">
    <source>
        <dbReference type="ARBA" id="ARBA00022753"/>
    </source>
</evidence>
<comment type="subunit">
    <text evidence="5">Homodimer; disulfide-linked.</text>
</comment>
<evidence type="ECO:0000256" key="22">
    <source>
        <dbReference type="PIRSR" id="PIRSR038061-1"/>
    </source>
</evidence>
<evidence type="ECO:0000256" key="11">
    <source>
        <dbReference type="ARBA" id="ARBA00022826"/>
    </source>
</evidence>
<reference evidence="27 28" key="1">
    <citation type="journal article" date="2019" name="Mol. Ecol. Resour.">
        <title>Chromosome-level genome assembly of Triplophysa tibetana, a fish adapted to the harsh high-altitude environment of the Tibetan Plateau.</title>
        <authorList>
            <person name="Yang X."/>
            <person name="Liu H."/>
            <person name="Ma Z."/>
            <person name="Zou Y."/>
            <person name="Zou M."/>
            <person name="Mao Y."/>
            <person name="Li X."/>
            <person name="Wang H."/>
            <person name="Chen T."/>
            <person name="Wang W."/>
            <person name="Yang R."/>
        </authorList>
    </citation>
    <scope>NUCLEOTIDE SEQUENCE [LARGE SCALE GENOMIC DNA]</scope>
    <source>
        <strain evidence="27">TTIB1903HZAU</strain>
        <tissue evidence="27">Muscle</tissue>
    </source>
</reference>
<comment type="similarity">
    <text evidence="4 23">Belongs to the two pore domain potassium channel (TC 1.A.1.8) family.</text>
</comment>
<dbReference type="PRINTS" id="PR01587">
    <property type="entry name" value="TWIK2CHANNEL"/>
</dbReference>
<feature type="compositionally biased region" description="Polar residues" evidence="24">
    <location>
        <begin position="306"/>
        <end position="315"/>
    </location>
</feature>
<feature type="domain" description="Potassium channel" evidence="26">
    <location>
        <begin position="179"/>
        <end position="256"/>
    </location>
</feature>
<dbReference type="Pfam" id="PF07885">
    <property type="entry name" value="Ion_trans_2"/>
    <property type="match status" value="2"/>
</dbReference>
<evidence type="ECO:0000313" key="27">
    <source>
        <dbReference type="EMBL" id="KAA0714740.1"/>
    </source>
</evidence>
<dbReference type="EMBL" id="SOYY01000011">
    <property type="protein sequence ID" value="KAA0714740.1"/>
    <property type="molecule type" value="Genomic_DNA"/>
</dbReference>
<feature type="domain" description="Potassium channel" evidence="26">
    <location>
        <begin position="86"/>
        <end position="144"/>
    </location>
</feature>
<evidence type="ECO:0000256" key="14">
    <source>
        <dbReference type="ARBA" id="ARBA00023065"/>
    </source>
</evidence>
<keyword evidence="12 21" id="KW-0630">Potassium</keyword>
<dbReference type="GO" id="GO:0005765">
    <property type="term" value="C:lysosomal membrane"/>
    <property type="evidence" value="ECO:0007669"/>
    <property type="project" value="UniProtKB-SubCell"/>
</dbReference>
<dbReference type="OrthoDB" id="297496at2759"/>
<feature type="region of interest" description="Disordered" evidence="24">
    <location>
        <begin position="278"/>
        <end position="315"/>
    </location>
</feature>
<keyword evidence="11 21" id="KW-0631">Potassium channel</keyword>
<keyword evidence="10" id="KW-0967">Endosome</keyword>
<dbReference type="GO" id="GO:0031902">
    <property type="term" value="C:late endosome membrane"/>
    <property type="evidence" value="ECO:0007669"/>
    <property type="project" value="UniProtKB-SubCell"/>
</dbReference>
<evidence type="ECO:0000256" key="17">
    <source>
        <dbReference type="ARBA" id="ARBA00023180"/>
    </source>
</evidence>
<evidence type="ECO:0000256" key="9">
    <source>
        <dbReference type="ARBA" id="ARBA00022723"/>
    </source>
</evidence>
<evidence type="ECO:0000256" key="16">
    <source>
        <dbReference type="ARBA" id="ARBA00023157"/>
    </source>
</evidence>
<dbReference type="Proteomes" id="UP000324632">
    <property type="component" value="Chromosome 11"/>
</dbReference>
<evidence type="ECO:0000259" key="26">
    <source>
        <dbReference type="Pfam" id="PF07885"/>
    </source>
</evidence>
<evidence type="ECO:0000256" key="3">
    <source>
        <dbReference type="ARBA" id="ARBA00004414"/>
    </source>
</evidence>
<comment type="catalytic activity">
    <reaction evidence="20">
        <text>K(+)(in) = K(+)(out)</text>
        <dbReference type="Rhea" id="RHEA:29463"/>
        <dbReference type="ChEBI" id="CHEBI:29103"/>
    </reaction>
</comment>
<accession>A0A5A9NY30</accession>
<feature type="glycosylation site" description="N-linked (GlcNAc...) asparagine" evidence="22">
    <location>
        <position position="82"/>
    </location>
</feature>
<dbReference type="PANTHER" id="PTHR11003:SF28">
    <property type="entry name" value="POTASSIUM CHANNEL SUBFAMILY K MEMBER 6"/>
    <property type="match status" value="1"/>
</dbReference>
<keyword evidence="16" id="KW-1015">Disulfide bond</keyword>
<comment type="caution">
    <text evidence="27">The sequence shown here is derived from an EMBL/GenBank/DDBJ whole genome shotgun (WGS) entry which is preliminary data.</text>
</comment>
<feature type="compositionally biased region" description="Acidic residues" evidence="24">
    <location>
        <begin position="278"/>
        <end position="292"/>
    </location>
</feature>
<keyword evidence="14 21" id="KW-0406">Ion transport</keyword>
<dbReference type="GO" id="GO:0005886">
    <property type="term" value="C:plasma membrane"/>
    <property type="evidence" value="ECO:0007669"/>
    <property type="project" value="TreeGrafter"/>
</dbReference>
<dbReference type="GO" id="GO:0030322">
    <property type="term" value="P:stabilization of membrane potential"/>
    <property type="evidence" value="ECO:0007669"/>
    <property type="project" value="TreeGrafter"/>
</dbReference>
<dbReference type="InterPro" id="IPR013099">
    <property type="entry name" value="K_chnl_dom"/>
</dbReference>
<dbReference type="GO" id="GO:0046872">
    <property type="term" value="F:metal ion binding"/>
    <property type="evidence" value="ECO:0007669"/>
    <property type="project" value="UniProtKB-KW"/>
</dbReference>
<gene>
    <name evidence="27" type="ORF">E1301_Tti006420</name>
</gene>
<evidence type="ECO:0000256" key="24">
    <source>
        <dbReference type="SAM" id="MobiDB-lite"/>
    </source>
</evidence>
<evidence type="ECO:0000256" key="18">
    <source>
        <dbReference type="ARBA" id="ARBA00023228"/>
    </source>
</evidence>
<evidence type="ECO:0000256" key="21">
    <source>
        <dbReference type="PIRNR" id="PIRNR038061"/>
    </source>
</evidence>
<feature type="transmembrane region" description="Helical" evidence="25">
    <location>
        <begin position="122"/>
        <end position="144"/>
    </location>
</feature>
<evidence type="ECO:0000256" key="1">
    <source>
        <dbReference type="ARBA" id="ARBA00004155"/>
    </source>
</evidence>
<evidence type="ECO:0000256" key="25">
    <source>
        <dbReference type="SAM" id="Phobius"/>
    </source>
</evidence>
<dbReference type="SUPFAM" id="SSF81324">
    <property type="entry name" value="Voltage-gated potassium channels"/>
    <property type="match status" value="2"/>
</dbReference>
<feature type="transmembrane region" description="Helical" evidence="25">
    <location>
        <begin position="231"/>
        <end position="251"/>
    </location>
</feature>
<dbReference type="GO" id="GO:0022841">
    <property type="term" value="F:potassium ion leak channel activity"/>
    <property type="evidence" value="ECO:0007669"/>
    <property type="project" value="TreeGrafter"/>
</dbReference>
<evidence type="ECO:0000256" key="13">
    <source>
        <dbReference type="ARBA" id="ARBA00022989"/>
    </source>
</evidence>
<keyword evidence="19 23" id="KW-0407">Ion channel</keyword>
<dbReference type="AlphaFoldDB" id="A0A5A9NY30"/>
<dbReference type="InterPro" id="IPR005408">
    <property type="entry name" value="2pore_dom_K_chnl_TWIK"/>
</dbReference>
<dbReference type="PRINTS" id="PR01586">
    <property type="entry name" value="TWIKCHANNEL"/>
</dbReference>
<feature type="transmembrane region" description="Helical" evidence="25">
    <location>
        <begin position="165"/>
        <end position="190"/>
    </location>
</feature>
<dbReference type="InterPro" id="IPR003280">
    <property type="entry name" value="2pore_dom_K_chnl"/>
</dbReference>
<dbReference type="PRINTS" id="PR01333">
    <property type="entry name" value="2POREKCHANEL"/>
</dbReference>
<protein>
    <recommendedName>
        <fullName evidence="21">Potassium channel subfamily K member</fullName>
    </recommendedName>
</protein>